<dbReference type="OrthoDB" id="9805462at2"/>
<gene>
    <name evidence="3" type="primary">smpB</name>
    <name evidence="4" type="ORF">CK503_03375</name>
</gene>
<reference evidence="4 5" key="1">
    <citation type="submission" date="2017-08" db="EMBL/GenBank/DDBJ databases">
        <title>Aliifodinibius alkalisoli sp. nov., isolated from saline alkaline soil.</title>
        <authorList>
            <person name="Liu D."/>
            <person name="Zhang G."/>
        </authorList>
    </citation>
    <scope>NUCLEOTIDE SEQUENCE [LARGE SCALE GENOMIC DNA]</scope>
    <source>
        <strain evidence="4 5">WN023</strain>
    </source>
</reference>
<comment type="subcellular location">
    <subcellularLocation>
        <location evidence="3">Cytoplasm</location>
    </subcellularLocation>
    <text evidence="3">The tmRNA-SmpB complex associates with stalled 70S ribosomes.</text>
</comment>
<dbReference type="Proteomes" id="UP000218831">
    <property type="component" value="Unassembled WGS sequence"/>
</dbReference>
<dbReference type="InterPro" id="IPR020081">
    <property type="entry name" value="SsrA-bd_prot_CS"/>
</dbReference>
<protein>
    <recommendedName>
        <fullName evidence="3">SsrA-binding protein</fullName>
    </recommendedName>
    <alternativeName>
        <fullName evidence="3">Small protein B</fullName>
    </alternativeName>
</protein>
<dbReference type="Pfam" id="PF01668">
    <property type="entry name" value="SmpB"/>
    <property type="match status" value="1"/>
</dbReference>
<dbReference type="PANTHER" id="PTHR30308:SF2">
    <property type="entry name" value="SSRA-BINDING PROTEIN"/>
    <property type="match status" value="1"/>
</dbReference>
<dbReference type="NCBIfam" id="TIGR00086">
    <property type="entry name" value="smpB"/>
    <property type="match status" value="1"/>
</dbReference>
<dbReference type="AlphaFoldDB" id="A0A2A2GER2"/>
<comment type="similarity">
    <text evidence="3">Belongs to the SmpB family.</text>
</comment>
<dbReference type="GO" id="GO:0070930">
    <property type="term" value="P:trans-translation-dependent protein tagging"/>
    <property type="evidence" value="ECO:0007669"/>
    <property type="project" value="TreeGrafter"/>
</dbReference>
<organism evidence="4 5">
    <name type="scientific">Fodinibius salipaludis</name>
    <dbReference type="NCBI Taxonomy" id="2032627"/>
    <lineage>
        <taxon>Bacteria</taxon>
        <taxon>Pseudomonadati</taxon>
        <taxon>Balneolota</taxon>
        <taxon>Balneolia</taxon>
        <taxon>Balneolales</taxon>
        <taxon>Balneolaceae</taxon>
        <taxon>Fodinibius</taxon>
    </lineage>
</organism>
<dbReference type="GO" id="GO:0005829">
    <property type="term" value="C:cytosol"/>
    <property type="evidence" value="ECO:0007669"/>
    <property type="project" value="TreeGrafter"/>
</dbReference>
<evidence type="ECO:0000256" key="1">
    <source>
        <dbReference type="ARBA" id="ARBA00022490"/>
    </source>
</evidence>
<evidence type="ECO:0000256" key="3">
    <source>
        <dbReference type="HAMAP-Rule" id="MF_00023"/>
    </source>
</evidence>
<dbReference type="SUPFAM" id="SSF74982">
    <property type="entry name" value="Small protein B (SmpB)"/>
    <property type="match status" value="1"/>
</dbReference>
<keyword evidence="5" id="KW-1185">Reference proteome</keyword>
<dbReference type="NCBIfam" id="NF003843">
    <property type="entry name" value="PRK05422.1"/>
    <property type="match status" value="1"/>
</dbReference>
<dbReference type="InterPro" id="IPR023620">
    <property type="entry name" value="SmpB"/>
</dbReference>
<accession>A0A2A2GER2</accession>
<dbReference type="Gene3D" id="2.40.280.10">
    <property type="match status" value="1"/>
</dbReference>
<name>A0A2A2GER2_9BACT</name>
<dbReference type="EMBL" id="NSKE01000002">
    <property type="protein sequence ID" value="PAU95252.1"/>
    <property type="molecule type" value="Genomic_DNA"/>
</dbReference>
<dbReference type="GO" id="GO:0003723">
    <property type="term" value="F:RNA binding"/>
    <property type="evidence" value="ECO:0007669"/>
    <property type="project" value="UniProtKB-UniRule"/>
</dbReference>
<keyword evidence="2 3" id="KW-0694">RNA-binding</keyword>
<dbReference type="PANTHER" id="PTHR30308">
    <property type="entry name" value="TMRNA-BINDING COMPONENT OF TRANS-TRANSLATION TAGGING COMPLEX"/>
    <property type="match status" value="1"/>
</dbReference>
<dbReference type="InterPro" id="IPR000037">
    <property type="entry name" value="SsrA-bd_prot"/>
</dbReference>
<evidence type="ECO:0000256" key="2">
    <source>
        <dbReference type="ARBA" id="ARBA00022884"/>
    </source>
</evidence>
<dbReference type="GO" id="GO:0070929">
    <property type="term" value="P:trans-translation"/>
    <property type="evidence" value="ECO:0007669"/>
    <property type="project" value="UniProtKB-UniRule"/>
</dbReference>
<dbReference type="PROSITE" id="PS01317">
    <property type="entry name" value="SSRP"/>
    <property type="match status" value="1"/>
</dbReference>
<dbReference type="CDD" id="cd09294">
    <property type="entry name" value="SmpB"/>
    <property type="match status" value="1"/>
</dbReference>
<evidence type="ECO:0000313" key="5">
    <source>
        <dbReference type="Proteomes" id="UP000218831"/>
    </source>
</evidence>
<keyword evidence="1 3" id="KW-0963">Cytoplasm</keyword>
<comment type="function">
    <text evidence="3">Required for rescue of stalled ribosomes mediated by trans-translation. Binds to transfer-messenger RNA (tmRNA), required for stable association of tmRNA with ribosomes. tmRNA and SmpB together mimic tRNA shape, replacing the anticodon stem-loop with SmpB. tmRNA is encoded by the ssrA gene; the 2 termini fold to resemble tRNA(Ala) and it encodes a 'tag peptide', a short internal open reading frame. During trans-translation Ala-aminoacylated tmRNA acts like a tRNA, entering the A-site of stalled ribosomes, displacing the stalled mRNA. The ribosome then switches to translate the ORF on the tmRNA; the nascent peptide is terminated with the 'tag peptide' encoded by the tmRNA and targeted for degradation. The ribosome is freed to recommence translation, which seems to be the essential function of trans-translation.</text>
</comment>
<comment type="caution">
    <text evidence="4">The sequence shown here is derived from an EMBL/GenBank/DDBJ whole genome shotgun (WGS) entry which is preliminary data.</text>
</comment>
<proteinExistence type="inferred from homology"/>
<dbReference type="HAMAP" id="MF_00023">
    <property type="entry name" value="SmpB"/>
    <property type="match status" value="1"/>
</dbReference>
<evidence type="ECO:0000313" key="4">
    <source>
        <dbReference type="EMBL" id="PAU95252.1"/>
    </source>
</evidence>
<dbReference type="RefSeq" id="WP_095605378.1">
    <property type="nucleotide sequence ID" value="NZ_NSKE01000002.1"/>
</dbReference>
<sequence length="156" mass="18391">MSNNSNPTIKNRKARHDYHVEETYEAGIVLRGSEVKSLRDGNASLSESFAYLQDGEVFLRDMYIKPYKEASYTNHDERRERKLLLNKREIAELDKAVSQKGYTIVPLKLYFKKGYAKILLGLARGKQKHDKREDIKERDTRRELERKYKGTYKVNM</sequence>